<evidence type="ECO:0000256" key="5">
    <source>
        <dbReference type="PROSITE-ProRule" id="PRU01191"/>
    </source>
</evidence>
<dbReference type="PROSITE" id="PS50985">
    <property type="entry name" value="GRAS"/>
    <property type="match status" value="1"/>
</dbReference>
<evidence type="ECO:0000256" key="2">
    <source>
        <dbReference type="ARBA" id="ARBA00023015"/>
    </source>
</evidence>
<dbReference type="InterPro" id="IPR005202">
    <property type="entry name" value="TF_GRAS"/>
</dbReference>
<evidence type="ECO:0000256" key="1">
    <source>
        <dbReference type="ARBA" id="ARBA00004123"/>
    </source>
</evidence>
<keyword evidence="3" id="KW-0804">Transcription</keyword>
<evidence type="ECO:0000313" key="8">
    <source>
        <dbReference type="Proteomes" id="UP001157006"/>
    </source>
</evidence>
<feature type="region of interest" description="SAW" evidence="5">
    <location>
        <begin position="599"/>
        <end position="678"/>
    </location>
</feature>
<dbReference type="EMBL" id="OX451735">
    <property type="protein sequence ID" value="CAI8593759.1"/>
    <property type="molecule type" value="Genomic_DNA"/>
</dbReference>
<proteinExistence type="inferred from homology"/>
<dbReference type="AlphaFoldDB" id="A0AAV0Z668"/>
<keyword evidence="2" id="KW-0805">Transcription regulation</keyword>
<reference evidence="7 8" key="1">
    <citation type="submission" date="2023-01" db="EMBL/GenBank/DDBJ databases">
        <authorList>
            <person name="Kreplak J."/>
        </authorList>
    </citation>
    <scope>NUCLEOTIDE SEQUENCE [LARGE SCALE GENOMIC DNA]</scope>
</reference>
<accession>A0AAV0Z668</accession>
<name>A0AAV0Z668_VICFA</name>
<dbReference type="Proteomes" id="UP001157006">
    <property type="component" value="Chromosome 1S"/>
</dbReference>
<keyword evidence="8" id="KW-1185">Reference proteome</keyword>
<organism evidence="7 8">
    <name type="scientific">Vicia faba</name>
    <name type="common">Broad bean</name>
    <name type="synonym">Faba vulgaris</name>
    <dbReference type="NCBI Taxonomy" id="3906"/>
    <lineage>
        <taxon>Eukaryota</taxon>
        <taxon>Viridiplantae</taxon>
        <taxon>Streptophyta</taxon>
        <taxon>Embryophyta</taxon>
        <taxon>Tracheophyta</taxon>
        <taxon>Spermatophyta</taxon>
        <taxon>Magnoliopsida</taxon>
        <taxon>eudicotyledons</taxon>
        <taxon>Gunneridae</taxon>
        <taxon>Pentapetalae</taxon>
        <taxon>rosids</taxon>
        <taxon>fabids</taxon>
        <taxon>Fabales</taxon>
        <taxon>Fabaceae</taxon>
        <taxon>Papilionoideae</taxon>
        <taxon>50 kb inversion clade</taxon>
        <taxon>NPAAA clade</taxon>
        <taxon>Hologalegina</taxon>
        <taxon>IRL clade</taxon>
        <taxon>Fabeae</taxon>
        <taxon>Vicia</taxon>
    </lineage>
</organism>
<dbReference type="GO" id="GO:0005634">
    <property type="term" value="C:nucleus"/>
    <property type="evidence" value="ECO:0007669"/>
    <property type="project" value="UniProtKB-SubCell"/>
</dbReference>
<feature type="region of interest" description="Disordered" evidence="6">
    <location>
        <begin position="267"/>
        <end position="297"/>
    </location>
</feature>
<evidence type="ECO:0000256" key="6">
    <source>
        <dbReference type="SAM" id="MobiDB-lite"/>
    </source>
</evidence>
<gene>
    <name evidence="7" type="ORF">VFH_I107720</name>
</gene>
<evidence type="ECO:0000313" key="7">
    <source>
        <dbReference type="EMBL" id="CAI8593759.1"/>
    </source>
</evidence>
<dbReference type="GO" id="GO:0009610">
    <property type="term" value="P:response to symbiotic fungus"/>
    <property type="evidence" value="ECO:0007669"/>
    <property type="project" value="UniProtKB-ARBA"/>
</dbReference>
<comment type="similarity">
    <text evidence="5">Belongs to the GRAS family.</text>
</comment>
<comment type="caution">
    <text evidence="5">Lacks conserved residue(s) required for the propagation of feature annotation.</text>
</comment>
<dbReference type="Pfam" id="PF03514">
    <property type="entry name" value="GRAS"/>
    <property type="match status" value="1"/>
</dbReference>
<evidence type="ECO:0008006" key="9">
    <source>
        <dbReference type="Google" id="ProtNLM"/>
    </source>
</evidence>
<comment type="subcellular location">
    <subcellularLocation>
        <location evidence="1">Nucleus</location>
    </subcellularLocation>
</comment>
<evidence type="ECO:0000256" key="3">
    <source>
        <dbReference type="ARBA" id="ARBA00023163"/>
    </source>
</evidence>
<keyword evidence="4" id="KW-0539">Nucleus</keyword>
<sequence length="678" mass="75478">MSSSSGFNPRGGGSSEYYAGTPINTLNNLMSTTPSLSINNLNHPSLYRTQHHLQQQHHHPQQQQLPPIFLDPSLQIPQHRIIGKRTLAEFQTQQNQTYNHNLNLNNNHLNNNHHNHALSNLLLRAVKPRTSFQFHNNNPLSFSVPELQNPSSFNNNFQTPRLGVPLLHQLRPQPQPQPQPINPQSINPNFHYRNSNLGQVVNRVQPVEPEKKINDDQKILQELEKQLLADDDECEEGDASVITTSEWTETYQNLLSGPGGPDGLLCGPIPVPVPAQKPSSSSPTTSTTSSTSTAATSHASVCSRQTLIEAASAISDGKNDVALEILTQRLGLNSNPNGNSDQRLTNCMVSALKSRMNPFETHFHVAELFGREHAESTQLFLENSVCFKVSYMAANLAILESAFEENGRGFCVVDFEIGQGKQYVNLLHALKARDIALPPGFTVKLIAVAENGGDEMVIAVGEMLVRQAERLRIGFEFRLVSVSQRQVTELSRELLGCDSDETLVVNFAFKLNRIPDESVSTENPRDELLRRVKRLSPRVVTVVEQEMNCNTAPFLARVAESWSYYSALYDSVETVLGKDSLERVKIEEGLSRKIRNSVACEGRDRIERFEVFGKWRARMSMAGFMLKPMSQNVAESIKSRLAGGNNSRVNTGLTVKEENGGICFGWMGRTLTVASAWR</sequence>
<dbReference type="PANTHER" id="PTHR31636">
    <property type="entry name" value="OSJNBA0084A10.13 PROTEIN-RELATED"/>
    <property type="match status" value="1"/>
</dbReference>
<feature type="compositionally biased region" description="Low complexity" evidence="6">
    <location>
        <begin position="278"/>
        <end position="297"/>
    </location>
</feature>
<protein>
    <recommendedName>
        <fullName evidence="9">Scarecrow-like protein 8</fullName>
    </recommendedName>
</protein>
<evidence type="ECO:0000256" key="4">
    <source>
        <dbReference type="ARBA" id="ARBA00023242"/>
    </source>
</evidence>